<dbReference type="Proteomes" id="UP001597463">
    <property type="component" value="Unassembled WGS sequence"/>
</dbReference>
<protein>
    <submittedName>
        <fullName evidence="2">Uncharacterized protein</fullName>
    </submittedName>
</protein>
<evidence type="ECO:0000313" key="2">
    <source>
        <dbReference type="EMBL" id="MFD2756430.1"/>
    </source>
</evidence>
<gene>
    <name evidence="2" type="ORF">ACFSW6_20340</name>
</gene>
<reference evidence="3" key="1">
    <citation type="journal article" date="2019" name="Int. J. Syst. Evol. Microbiol.">
        <title>The Global Catalogue of Microorganisms (GCM) 10K type strain sequencing project: providing services to taxonomists for standard genome sequencing and annotation.</title>
        <authorList>
            <consortium name="The Broad Institute Genomics Platform"/>
            <consortium name="The Broad Institute Genome Sequencing Center for Infectious Disease"/>
            <person name="Wu L."/>
            <person name="Ma J."/>
        </authorList>
    </citation>
    <scope>NUCLEOTIDE SEQUENCE [LARGE SCALE GENOMIC DNA]</scope>
    <source>
        <strain evidence="3">TISTR 1906</strain>
    </source>
</reference>
<proteinExistence type="predicted"/>
<sequence length="107" mass="11520">MSSRLREIAVHVCEPAAGSFVWLLSERGQGRWKELQRADSGVSTYREAMAHGLLALQSLIQDLDIGPRQTSPHPARAAKKGRSNGRADKGPPLPPGHGSHFGFGPAE</sequence>
<keyword evidence="3" id="KW-1185">Reference proteome</keyword>
<name>A0ABW5UVK1_9BURK</name>
<comment type="caution">
    <text evidence="2">The sequence shown here is derived from an EMBL/GenBank/DDBJ whole genome shotgun (WGS) entry which is preliminary data.</text>
</comment>
<evidence type="ECO:0000256" key="1">
    <source>
        <dbReference type="SAM" id="MobiDB-lite"/>
    </source>
</evidence>
<evidence type="ECO:0000313" key="3">
    <source>
        <dbReference type="Proteomes" id="UP001597463"/>
    </source>
</evidence>
<dbReference type="RefSeq" id="WP_174522873.1">
    <property type="nucleotide sequence ID" value="NZ_BCNT01000001.1"/>
</dbReference>
<feature type="region of interest" description="Disordered" evidence="1">
    <location>
        <begin position="65"/>
        <end position="107"/>
    </location>
</feature>
<organism evidence="2 3">
    <name type="scientific">Comamonas terrae</name>
    <dbReference type="NCBI Taxonomy" id="673548"/>
    <lineage>
        <taxon>Bacteria</taxon>
        <taxon>Pseudomonadati</taxon>
        <taxon>Pseudomonadota</taxon>
        <taxon>Betaproteobacteria</taxon>
        <taxon>Burkholderiales</taxon>
        <taxon>Comamonadaceae</taxon>
        <taxon>Comamonas</taxon>
    </lineage>
</organism>
<feature type="compositionally biased region" description="Low complexity" evidence="1">
    <location>
        <begin position="96"/>
        <end position="107"/>
    </location>
</feature>
<accession>A0ABW5UVK1</accession>
<dbReference type="EMBL" id="JBHUMV010000011">
    <property type="protein sequence ID" value="MFD2756430.1"/>
    <property type="molecule type" value="Genomic_DNA"/>
</dbReference>